<name>A0A6A4Q2X2_LUPAL</name>
<feature type="signal peptide" evidence="1">
    <location>
        <begin position="1"/>
        <end position="27"/>
    </location>
</feature>
<evidence type="ECO:0000313" key="2">
    <source>
        <dbReference type="EMBL" id="KAE9608130.1"/>
    </source>
</evidence>
<feature type="chain" id="PRO_5025616058" evidence="1">
    <location>
        <begin position="28"/>
        <end position="76"/>
    </location>
</feature>
<keyword evidence="3" id="KW-1185">Reference proteome</keyword>
<keyword evidence="1" id="KW-0732">Signal</keyword>
<reference evidence="3" key="1">
    <citation type="journal article" date="2020" name="Nat. Commun.">
        <title>Genome sequence of the cluster root forming white lupin.</title>
        <authorList>
            <person name="Hufnagel B."/>
            <person name="Marques A."/>
            <person name="Soriano A."/>
            <person name="Marques L."/>
            <person name="Divol F."/>
            <person name="Doumas P."/>
            <person name="Sallet E."/>
            <person name="Mancinotti D."/>
            <person name="Carrere S."/>
            <person name="Marande W."/>
            <person name="Arribat S."/>
            <person name="Keller J."/>
            <person name="Huneau C."/>
            <person name="Blein T."/>
            <person name="Aime D."/>
            <person name="Laguerre M."/>
            <person name="Taylor J."/>
            <person name="Schubert V."/>
            <person name="Nelson M."/>
            <person name="Geu-Flores F."/>
            <person name="Crespi M."/>
            <person name="Gallardo-Guerrero K."/>
            <person name="Delaux P.-M."/>
            <person name="Salse J."/>
            <person name="Berges H."/>
            <person name="Guyot R."/>
            <person name="Gouzy J."/>
            <person name="Peret B."/>
        </authorList>
    </citation>
    <scope>NUCLEOTIDE SEQUENCE [LARGE SCALE GENOMIC DNA]</scope>
    <source>
        <strain evidence="3">cv. Amiga</strain>
    </source>
</reference>
<comment type="caution">
    <text evidence="2">The sequence shown here is derived from an EMBL/GenBank/DDBJ whole genome shotgun (WGS) entry which is preliminary data.</text>
</comment>
<dbReference type="OrthoDB" id="1450348at2759"/>
<accession>A0A6A4Q2X2</accession>
<evidence type="ECO:0000256" key="1">
    <source>
        <dbReference type="SAM" id="SignalP"/>
    </source>
</evidence>
<gene>
    <name evidence="2" type="ORF">Lalb_Chr08g0232231</name>
</gene>
<evidence type="ECO:0000313" key="3">
    <source>
        <dbReference type="Proteomes" id="UP000447434"/>
    </source>
</evidence>
<proteinExistence type="predicted"/>
<organism evidence="2 3">
    <name type="scientific">Lupinus albus</name>
    <name type="common">White lupine</name>
    <name type="synonym">Lupinus termis</name>
    <dbReference type="NCBI Taxonomy" id="3870"/>
    <lineage>
        <taxon>Eukaryota</taxon>
        <taxon>Viridiplantae</taxon>
        <taxon>Streptophyta</taxon>
        <taxon>Embryophyta</taxon>
        <taxon>Tracheophyta</taxon>
        <taxon>Spermatophyta</taxon>
        <taxon>Magnoliopsida</taxon>
        <taxon>eudicotyledons</taxon>
        <taxon>Gunneridae</taxon>
        <taxon>Pentapetalae</taxon>
        <taxon>rosids</taxon>
        <taxon>fabids</taxon>
        <taxon>Fabales</taxon>
        <taxon>Fabaceae</taxon>
        <taxon>Papilionoideae</taxon>
        <taxon>50 kb inversion clade</taxon>
        <taxon>genistoids sensu lato</taxon>
        <taxon>core genistoids</taxon>
        <taxon>Genisteae</taxon>
        <taxon>Lupinus</taxon>
    </lineage>
</organism>
<protein>
    <submittedName>
        <fullName evidence="2">Putative knottin, scorpion toxin</fullName>
    </submittedName>
</protein>
<dbReference type="EMBL" id="WOCE01000008">
    <property type="protein sequence ID" value="KAE9608130.1"/>
    <property type="molecule type" value="Genomic_DNA"/>
</dbReference>
<dbReference type="AlphaFoldDB" id="A0A6A4Q2X2"/>
<sequence length="76" mass="8082">MAFHNYKTCLLLILSLFLILGAGPSNGFTDPGFSCIGQCTTPSNCNQECIKNNFPKGGYCIGNSVGAPLKCCCRSK</sequence>
<dbReference type="Proteomes" id="UP000447434">
    <property type="component" value="Chromosome 8"/>
</dbReference>